<dbReference type="AlphaFoldDB" id="A0A1L9NL20"/>
<gene>
    <name evidence="2" type="ORF">ASPTUDRAFT_71906</name>
</gene>
<protein>
    <recommendedName>
        <fullName evidence="1">Linalool dehydratase/isomerase domain-containing protein</fullName>
    </recommendedName>
</protein>
<evidence type="ECO:0000259" key="1">
    <source>
        <dbReference type="Pfam" id="PF18566"/>
    </source>
</evidence>
<dbReference type="OMA" id="IAMRYND"/>
<dbReference type="Proteomes" id="UP000184304">
    <property type="component" value="Unassembled WGS sequence"/>
</dbReference>
<sequence>MPTVPSFRKMNHNPDLLKNLPADFLAGHDKLSREQAGHLRHFHNLATQRDGEWGVMGSQDPGQEWLDAYRYQLATMAYAAGAAHFHRLPALRSIYQSLISGLIHKMLRREVWGYWFLTSHSGKFVDPDIKKLRQPWADPVLKENIMYSGHLLLMVSLYTMLFNDDKYNQEGALTFNWSPIFWGMGSEKFSYTRESLQKAILAEMEREKWLGVCCEPNCIFIVCNQFPIIAMRYNDVRDGTNVATEVLSKYTAAWEAKGMADPNGLFISWYSPKQDTKRPALDLGFTAWATAFMNAWNPILANETFQAQSIGFLTRVDHDRISINRGPVAFAIRELADKKGVDPYSLSTMQKARFIVANNPTTAEHREPFPRPMFGYILMAMSEMGDESKLAGLLNHVDRFFQPTWRNGGLYYPVNAEQHDKDGNWTEVEPFTGNGAVGYARLTVLDGQRKMWEEPWSAEQVSRAPHISGIDLGSGVDFLRGCWDESHQAMVVTMRTWDQSEKFYHHSVRLENHNLPVGAYGIYRNGVLTETKFVDWPGDTLEVYVRVEGVDFDLVLLKA</sequence>
<accession>A0A1L9NL20</accession>
<evidence type="ECO:0000313" key="2">
    <source>
        <dbReference type="EMBL" id="OJI89931.1"/>
    </source>
</evidence>
<evidence type="ECO:0000313" key="3">
    <source>
        <dbReference type="Proteomes" id="UP000184304"/>
    </source>
</evidence>
<feature type="domain" description="Linalool dehydratase/isomerase" evidence="1">
    <location>
        <begin position="70"/>
        <end position="415"/>
    </location>
</feature>
<dbReference type="EMBL" id="KV878176">
    <property type="protein sequence ID" value="OJI89931.1"/>
    <property type="molecule type" value="Genomic_DNA"/>
</dbReference>
<dbReference type="OrthoDB" id="9979195at2759"/>
<dbReference type="VEuPathDB" id="FungiDB:ASPTUDRAFT_71906"/>
<reference evidence="3" key="1">
    <citation type="journal article" date="2017" name="Genome Biol.">
        <title>Comparative genomics reveals high biological diversity and specific adaptations in the industrially and medically important fungal genus Aspergillus.</title>
        <authorList>
            <person name="de Vries R.P."/>
            <person name="Riley R."/>
            <person name="Wiebenga A."/>
            <person name="Aguilar-Osorio G."/>
            <person name="Amillis S."/>
            <person name="Uchima C.A."/>
            <person name="Anderluh G."/>
            <person name="Asadollahi M."/>
            <person name="Askin M."/>
            <person name="Barry K."/>
            <person name="Battaglia E."/>
            <person name="Bayram O."/>
            <person name="Benocci T."/>
            <person name="Braus-Stromeyer S.A."/>
            <person name="Caldana C."/>
            <person name="Canovas D."/>
            <person name="Cerqueira G.C."/>
            <person name="Chen F."/>
            <person name="Chen W."/>
            <person name="Choi C."/>
            <person name="Clum A."/>
            <person name="Dos Santos R.A."/>
            <person name="Damasio A.R."/>
            <person name="Diallinas G."/>
            <person name="Emri T."/>
            <person name="Fekete E."/>
            <person name="Flipphi M."/>
            <person name="Freyberg S."/>
            <person name="Gallo A."/>
            <person name="Gournas C."/>
            <person name="Habgood R."/>
            <person name="Hainaut M."/>
            <person name="Harispe M.L."/>
            <person name="Henrissat B."/>
            <person name="Hilden K.S."/>
            <person name="Hope R."/>
            <person name="Hossain A."/>
            <person name="Karabika E."/>
            <person name="Karaffa L."/>
            <person name="Karanyi Z."/>
            <person name="Krasevec N."/>
            <person name="Kuo A."/>
            <person name="Kusch H."/>
            <person name="LaButti K."/>
            <person name="Lagendijk E.L."/>
            <person name="Lapidus A."/>
            <person name="Levasseur A."/>
            <person name="Lindquist E."/>
            <person name="Lipzen A."/>
            <person name="Logrieco A.F."/>
            <person name="MacCabe A."/>
            <person name="Maekelae M.R."/>
            <person name="Malavazi I."/>
            <person name="Melin P."/>
            <person name="Meyer V."/>
            <person name="Mielnichuk N."/>
            <person name="Miskei M."/>
            <person name="Molnar A.P."/>
            <person name="Mule G."/>
            <person name="Ngan C.Y."/>
            <person name="Orejas M."/>
            <person name="Orosz E."/>
            <person name="Ouedraogo J.P."/>
            <person name="Overkamp K.M."/>
            <person name="Park H.-S."/>
            <person name="Perrone G."/>
            <person name="Piumi F."/>
            <person name="Punt P.J."/>
            <person name="Ram A.F."/>
            <person name="Ramon A."/>
            <person name="Rauscher S."/>
            <person name="Record E."/>
            <person name="Riano-Pachon D.M."/>
            <person name="Robert V."/>
            <person name="Roehrig J."/>
            <person name="Ruller R."/>
            <person name="Salamov A."/>
            <person name="Salih N.S."/>
            <person name="Samson R.A."/>
            <person name="Sandor E."/>
            <person name="Sanguinetti M."/>
            <person name="Schuetze T."/>
            <person name="Sepcic K."/>
            <person name="Shelest E."/>
            <person name="Sherlock G."/>
            <person name="Sophianopoulou V."/>
            <person name="Squina F.M."/>
            <person name="Sun H."/>
            <person name="Susca A."/>
            <person name="Todd R.B."/>
            <person name="Tsang A."/>
            <person name="Unkles S.E."/>
            <person name="van de Wiele N."/>
            <person name="van Rossen-Uffink D."/>
            <person name="Oliveira J.V."/>
            <person name="Vesth T.C."/>
            <person name="Visser J."/>
            <person name="Yu J.-H."/>
            <person name="Zhou M."/>
            <person name="Andersen M.R."/>
            <person name="Archer D.B."/>
            <person name="Baker S.E."/>
            <person name="Benoit I."/>
            <person name="Brakhage A.A."/>
            <person name="Braus G.H."/>
            <person name="Fischer R."/>
            <person name="Frisvad J.C."/>
            <person name="Goldman G.H."/>
            <person name="Houbraken J."/>
            <person name="Oakley B."/>
            <person name="Pocsi I."/>
            <person name="Scazzocchio C."/>
            <person name="Seiboth B."/>
            <person name="vanKuyk P.A."/>
            <person name="Wortman J."/>
            <person name="Dyer P.S."/>
            <person name="Grigoriev I.V."/>
        </authorList>
    </citation>
    <scope>NUCLEOTIDE SEQUENCE [LARGE SCALE GENOMIC DNA]</scope>
    <source>
        <strain evidence="3">CBS 134.48</strain>
    </source>
</reference>
<dbReference type="Pfam" id="PF18566">
    <property type="entry name" value="Ldi"/>
    <property type="match status" value="1"/>
</dbReference>
<proteinExistence type="predicted"/>
<name>A0A1L9NL20_ASPTC</name>
<dbReference type="STRING" id="767770.A0A1L9NL20"/>
<organism evidence="2 3">
    <name type="scientific">Aspergillus tubingensis (strain CBS 134.48)</name>
    <dbReference type="NCBI Taxonomy" id="767770"/>
    <lineage>
        <taxon>Eukaryota</taxon>
        <taxon>Fungi</taxon>
        <taxon>Dikarya</taxon>
        <taxon>Ascomycota</taxon>
        <taxon>Pezizomycotina</taxon>
        <taxon>Eurotiomycetes</taxon>
        <taxon>Eurotiomycetidae</taxon>
        <taxon>Eurotiales</taxon>
        <taxon>Aspergillaceae</taxon>
        <taxon>Aspergillus</taxon>
        <taxon>Aspergillus subgen. Circumdati</taxon>
    </lineage>
</organism>
<dbReference type="InterPro" id="IPR041411">
    <property type="entry name" value="Ldi"/>
</dbReference>
<keyword evidence="3" id="KW-1185">Reference proteome</keyword>